<evidence type="ECO:0000313" key="2">
    <source>
        <dbReference type="EMBL" id="KAK7753995.1"/>
    </source>
</evidence>
<evidence type="ECO:0000313" key="3">
    <source>
        <dbReference type="Proteomes" id="UP001320420"/>
    </source>
</evidence>
<reference evidence="2 3" key="1">
    <citation type="submission" date="2024-02" db="EMBL/GenBank/DDBJ databases">
        <title>De novo assembly and annotation of 12 fungi associated with fruit tree decline syndrome in Ontario, Canada.</title>
        <authorList>
            <person name="Sulman M."/>
            <person name="Ellouze W."/>
            <person name="Ilyukhin E."/>
        </authorList>
    </citation>
    <scope>NUCLEOTIDE SEQUENCE [LARGE SCALE GENOMIC DNA]</scope>
    <source>
        <strain evidence="2 3">M11/M66-122</strain>
    </source>
</reference>
<protein>
    <submittedName>
        <fullName evidence="2">Uncharacterized protein</fullName>
    </submittedName>
</protein>
<name>A0AAN9YU34_9PEZI</name>
<feature type="transmembrane region" description="Helical" evidence="1">
    <location>
        <begin position="125"/>
        <end position="145"/>
    </location>
</feature>
<feature type="transmembrane region" description="Helical" evidence="1">
    <location>
        <begin position="395"/>
        <end position="417"/>
    </location>
</feature>
<sequence length="432" mass="48681">MDQFGQLALEQFGDQKFRDDCVTSPTTYRIFRISVPDPEYTHVRYDHVHSDDIAGVFQDPSNSSLACPLPSLRIVAIPSSVTANWESVLEIHKQSFIRIISAIGLNPAALWLLKHRYDGFHHFPQGRNLEAFFFGASLYALIWTFDRTTQSTRAIYIQRFKGFHPGMDVGFDSLANILKKHKDHVYSPNLLAYSACLDLSHFYDAVLGKNELSYIHHIERSTGYGPESLGLRERYNIDELMQGLQGLGGSLNNMANLQRHFRIVESVTAFLEKDPIRVDDLPPEIHDQVEHSSAQLTEGLPLLKSRTHASMEYVAYLKERSERLSSILFALLTHEDAATGVKLAASSTRIAADTKRDSSSMKTVAIMTMAFLPGTFFAALLAIPSFDNWVASQDYIWVYWALTIPTTILVFLVWGCLMNRKWIGNAIAGNSD</sequence>
<feature type="transmembrane region" description="Helical" evidence="1">
    <location>
        <begin position="364"/>
        <end position="383"/>
    </location>
</feature>
<dbReference type="AlphaFoldDB" id="A0AAN9YU34"/>
<proteinExistence type="predicted"/>
<comment type="caution">
    <text evidence="2">The sequence shown here is derived from an EMBL/GenBank/DDBJ whole genome shotgun (WGS) entry which is preliminary data.</text>
</comment>
<dbReference type="Proteomes" id="UP001320420">
    <property type="component" value="Unassembled WGS sequence"/>
</dbReference>
<keyword evidence="1" id="KW-0812">Transmembrane</keyword>
<keyword evidence="3" id="KW-1185">Reference proteome</keyword>
<feature type="transmembrane region" description="Helical" evidence="1">
    <location>
        <begin position="95"/>
        <end position="113"/>
    </location>
</feature>
<dbReference type="Gene3D" id="1.20.58.340">
    <property type="entry name" value="Magnesium transport protein CorA, transmembrane region"/>
    <property type="match status" value="1"/>
</dbReference>
<dbReference type="EMBL" id="JAKJXP020000024">
    <property type="protein sequence ID" value="KAK7753995.1"/>
    <property type="molecule type" value="Genomic_DNA"/>
</dbReference>
<evidence type="ECO:0000256" key="1">
    <source>
        <dbReference type="SAM" id="Phobius"/>
    </source>
</evidence>
<organism evidence="2 3">
    <name type="scientific">Diatrype stigma</name>
    <dbReference type="NCBI Taxonomy" id="117547"/>
    <lineage>
        <taxon>Eukaryota</taxon>
        <taxon>Fungi</taxon>
        <taxon>Dikarya</taxon>
        <taxon>Ascomycota</taxon>
        <taxon>Pezizomycotina</taxon>
        <taxon>Sordariomycetes</taxon>
        <taxon>Xylariomycetidae</taxon>
        <taxon>Xylariales</taxon>
        <taxon>Diatrypaceae</taxon>
        <taxon>Diatrype</taxon>
    </lineage>
</organism>
<keyword evidence="1" id="KW-1133">Transmembrane helix</keyword>
<accession>A0AAN9YU34</accession>
<keyword evidence="1" id="KW-0472">Membrane</keyword>
<gene>
    <name evidence="2" type="ORF">SLS62_004094</name>
</gene>